<dbReference type="STRING" id="579105.SAMN04488096_10311"/>
<evidence type="ECO:0000259" key="1">
    <source>
        <dbReference type="Pfam" id="PF12728"/>
    </source>
</evidence>
<gene>
    <name evidence="2" type="ORF">SAMN04488096_10311</name>
</gene>
<dbReference type="EMBL" id="FQYY01000003">
    <property type="protein sequence ID" value="SHI60747.1"/>
    <property type="molecule type" value="Genomic_DNA"/>
</dbReference>
<dbReference type="Pfam" id="PF12728">
    <property type="entry name" value="HTH_17"/>
    <property type="match status" value="1"/>
</dbReference>
<dbReference type="SUPFAM" id="SSF46955">
    <property type="entry name" value="Putative DNA-binding domain"/>
    <property type="match status" value="1"/>
</dbReference>
<accession>A0A1M6CIC3</accession>
<dbReference type="InterPro" id="IPR041657">
    <property type="entry name" value="HTH_17"/>
</dbReference>
<dbReference type="InterPro" id="IPR009061">
    <property type="entry name" value="DNA-bd_dom_put_sf"/>
</dbReference>
<dbReference type="AlphaFoldDB" id="A0A1M6CIC3"/>
<dbReference type="RefSeq" id="WP_073148784.1">
    <property type="nucleotide sequence ID" value="NZ_FQYY01000003.1"/>
</dbReference>
<reference evidence="2 3" key="1">
    <citation type="submission" date="2016-11" db="EMBL/GenBank/DDBJ databases">
        <authorList>
            <person name="Jaros S."/>
            <person name="Januszkiewicz K."/>
            <person name="Wedrychowicz H."/>
        </authorList>
    </citation>
    <scope>NUCLEOTIDE SEQUENCE [LARGE SCALE GENOMIC DNA]</scope>
    <source>
        <strain evidence="2 3">DSM 21425</strain>
    </source>
</reference>
<name>A0A1M6CIC3_9FLAO</name>
<keyword evidence="3" id="KW-1185">Reference proteome</keyword>
<evidence type="ECO:0000313" key="2">
    <source>
        <dbReference type="EMBL" id="SHI60747.1"/>
    </source>
</evidence>
<evidence type="ECO:0000313" key="3">
    <source>
        <dbReference type="Proteomes" id="UP000184225"/>
    </source>
</evidence>
<sequence length="93" mass="10934">MEERKIIINELTVEELTEKIAEKLLPKLTSYLENSKAEEESFLTRNETAEYLKVSLTTLWNWSKSGKLKSYGLGSRVYYKQTEIDEKLEKNKL</sequence>
<proteinExistence type="predicted"/>
<organism evidence="2 3">
    <name type="scientific">Mesonia phycicola</name>
    <dbReference type="NCBI Taxonomy" id="579105"/>
    <lineage>
        <taxon>Bacteria</taxon>
        <taxon>Pseudomonadati</taxon>
        <taxon>Bacteroidota</taxon>
        <taxon>Flavobacteriia</taxon>
        <taxon>Flavobacteriales</taxon>
        <taxon>Flavobacteriaceae</taxon>
        <taxon>Mesonia</taxon>
    </lineage>
</organism>
<dbReference type="Proteomes" id="UP000184225">
    <property type="component" value="Unassembled WGS sequence"/>
</dbReference>
<feature type="domain" description="Helix-turn-helix" evidence="1">
    <location>
        <begin position="42"/>
        <end position="91"/>
    </location>
</feature>
<protein>
    <submittedName>
        <fullName evidence="2">DNA binding domain-containing protein, excisionase family</fullName>
    </submittedName>
</protein>